<protein>
    <recommendedName>
        <fullName evidence="2">Diadenosine tetraphosphate (Ap4A) hydrolase</fullName>
    </recommendedName>
</protein>
<evidence type="ECO:0008006" key="2">
    <source>
        <dbReference type="Google" id="ProtNLM"/>
    </source>
</evidence>
<reference evidence="1" key="1">
    <citation type="submission" date="2024-07" db="EMBL/GenBank/DDBJ databases">
        <title>Complete genome sequences of cellulolytic bacteria, Kitasatospora sp. CMC57 and Streptomyces sp. CMC78, isolated from Japanese agricultural soil.</title>
        <authorList>
            <person name="Hashimoto T."/>
            <person name="Ito M."/>
            <person name="Iwamoto M."/>
            <person name="Fukahori D."/>
            <person name="Shoda T."/>
            <person name="Sakoda M."/>
            <person name="Morohoshi T."/>
            <person name="Mitsuboshi M."/>
            <person name="Nishizawa T."/>
        </authorList>
    </citation>
    <scope>NUCLEOTIDE SEQUENCE</scope>
    <source>
        <strain evidence="1">CMC57</strain>
    </source>
</reference>
<dbReference type="AlphaFoldDB" id="A0AB33JN23"/>
<gene>
    <name evidence="1" type="ORF">KCMC57_05860</name>
</gene>
<proteinExistence type="predicted"/>
<name>A0AB33JN23_9ACTN</name>
<organism evidence="1">
    <name type="scientific">Kitasatospora sp. CMC57</name>
    <dbReference type="NCBI Taxonomy" id="3231513"/>
    <lineage>
        <taxon>Bacteria</taxon>
        <taxon>Bacillati</taxon>
        <taxon>Actinomycetota</taxon>
        <taxon>Actinomycetes</taxon>
        <taxon>Kitasatosporales</taxon>
        <taxon>Streptomycetaceae</taxon>
        <taxon>Kitasatospora</taxon>
    </lineage>
</organism>
<dbReference type="Gene3D" id="3.30.428.10">
    <property type="entry name" value="HIT-like"/>
    <property type="match status" value="1"/>
</dbReference>
<dbReference type="InterPro" id="IPR036265">
    <property type="entry name" value="HIT-like_sf"/>
</dbReference>
<sequence length="209" mass="22939">MSNGTLWGMNDDHVEPSPYVAGLPFGQELKLPECVEWETFPFAGTLTVRPLEQPVLPEPPRHGEDGPESCDICGRADQTYLWTDEHWRLSTTEEPNGLPGTVLLWSRAHHDLTDLPAERAAEIGPMLQRAERAVLALGGIARVHISRWGDGAAHLHWWLFARPEGMLQLRGSDMPLWGDTLPARSAAEWQASSKVIAAAMAEGGGTAHV</sequence>
<evidence type="ECO:0000313" key="1">
    <source>
        <dbReference type="EMBL" id="BFP44218.1"/>
    </source>
</evidence>
<dbReference type="SUPFAM" id="SSF54197">
    <property type="entry name" value="HIT-like"/>
    <property type="match status" value="1"/>
</dbReference>
<dbReference type="EMBL" id="AP035881">
    <property type="protein sequence ID" value="BFP44218.1"/>
    <property type="molecule type" value="Genomic_DNA"/>
</dbReference>
<accession>A0AB33JN23</accession>